<dbReference type="GeneID" id="93333886"/>
<accession>A0A174KFF9</accession>
<dbReference type="EMBL" id="CYZU01000057">
    <property type="protein sequence ID" value="CUP10652.1"/>
    <property type="molecule type" value="Genomic_DNA"/>
</dbReference>
<evidence type="ECO:0000313" key="2">
    <source>
        <dbReference type="EMBL" id="CUP10652.1"/>
    </source>
</evidence>
<feature type="transmembrane region" description="Helical" evidence="1">
    <location>
        <begin position="12"/>
        <end position="29"/>
    </location>
</feature>
<dbReference type="OrthoDB" id="1905143at2"/>
<organism evidence="2 3">
    <name type="scientific">Faecalicatena contorta</name>
    <dbReference type="NCBI Taxonomy" id="39482"/>
    <lineage>
        <taxon>Bacteria</taxon>
        <taxon>Bacillati</taxon>
        <taxon>Bacillota</taxon>
        <taxon>Clostridia</taxon>
        <taxon>Lachnospirales</taxon>
        <taxon>Lachnospiraceae</taxon>
        <taxon>Faecalicatena</taxon>
    </lineage>
</organism>
<feature type="transmembrane region" description="Helical" evidence="1">
    <location>
        <begin position="150"/>
        <end position="171"/>
    </location>
</feature>
<evidence type="ECO:0000256" key="1">
    <source>
        <dbReference type="SAM" id="Phobius"/>
    </source>
</evidence>
<gene>
    <name evidence="2" type="ORF">ERS852491_04290</name>
</gene>
<protein>
    <submittedName>
        <fullName evidence="2">Stage II sporulation protein M</fullName>
    </submittedName>
</protein>
<keyword evidence="1" id="KW-0812">Transmembrane</keyword>
<dbReference type="AlphaFoldDB" id="A0A174KFF9"/>
<evidence type="ECO:0000313" key="3">
    <source>
        <dbReference type="Proteomes" id="UP000095544"/>
    </source>
</evidence>
<feature type="transmembrane region" description="Helical" evidence="1">
    <location>
        <begin position="111"/>
        <end position="138"/>
    </location>
</feature>
<dbReference type="STRING" id="39482.ERS852491_04290"/>
<name>A0A174KFF9_9FIRM</name>
<proteinExistence type="predicted"/>
<keyword evidence="1" id="KW-0472">Membrane</keyword>
<keyword evidence="1" id="KW-1133">Transmembrane helix</keyword>
<sequence>MKILHTRKQLFAFFMPGFLLGILYVNLIMKQYTAEPGIFSDYFLKQYQSVSIVAEEYIWYLIKIRAVPFLILLGLAFTKMRKAASIAFLVWTGFSSGMLLSMAVLSMGIKGSILCIVGILPQFLLYVPAYMVIIWYSYTYPQNKWNTQKSIFLGLTMLVGIILEAYVNPILMQGYLGTL</sequence>
<reference evidence="2 3" key="1">
    <citation type="submission" date="2015-09" db="EMBL/GenBank/DDBJ databases">
        <authorList>
            <consortium name="Pathogen Informatics"/>
        </authorList>
    </citation>
    <scope>NUCLEOTIDE SEQUENCE [LARGE SCALE GENOMIC DNA]</scope>
    <source>
        <strain evidence="2 3">2789STDY5834876</strain>
    </source>
</reference>
<feature type="transmembrane region" description="Helical" evidence="1">
    <location>
        <begin position="57"/>
        <end position="77"/>
    </location>
</feature>
<dbReference type="RefSeq" id="WP_025657734.1">
    <property type="nucleotide sequence ID" value="NZ_BAAACT010000173.1"/>
</dbReference>
<feature type="transmembrane region" description="Helical" evidence="1">
    <location>
        <begin position="84"/>
        <end position="105"/>
    </location>
</feature>
<dbReference type="Proteomes" id="UP000095544">
    <property type="component" value="Unassembled WGS sequence"/>
</dbReference>